<keyword evidence="4" id="KW-1185">Reference proteome</keyword>
<sequence length="60" mass="6781">MIDPAHYGLVELVLVGAMALGFGIWQLWSVNREIARDSKQRPRHSVGQHREDDGRGEPVE</sequence>
<dbReference type="AlphaFoldDB" id="A0A4U1L258"/>
<feature type="compositionally biased region" description="Basic and acidic residues" evidence="1">
    <location>
        <begin position="48"/>
        <end position="60"/>
    </location>
</feature>
<feature type="region of interest" description="Disordered" evidence="1">
    <location>
        <begin position="36"/>
        <end position="60"/>
    </location>
</feature>
<evidence type="ECO:0000313" key="4">
    <source>
        <dbReference type="Proteomes" id="UP000309138"/>
    </source>
</evidence>
<feature type="transmembrane region" description="Helical" evidence="2">
    <location>
        <begin position="6"/>
        <end position="28"/>
    </location>
</feature>
<keyword evidence="2" id="KW-0812">Transmembrane</keyword>
<keyword evidence="2" id="KW-1133">Transmembrane helix</keyword>
<comment type="caution">
    <text evidence="3">The sequence shown here is derived from an EMBL/GenBank/DDBJ whole genome shotgun (WGS) entry which is preliminary data.</text>
</comment>
<protein>
    <submittedName>
        <fullName evidence="3">Uncharacterized protein</fullName>
    </submittedName>
</protein>
<accession>A0A4U1L258</accession>
<organism evidence="3 4">
    <name type="scientific">Sphingomonas baiyangensis</name>
    <dbReference type="NCBI Taxonomy" id="2572576"/>
    <lineage>
        <taxon>Bacteria</taxon>
        <taxon>Pseudomonadati</taxon>
        <taxon>Pseudomonadota</taxon>
        <taxon>Alphaproteobacteria</taxon>
        <taxon>Sphingomonadales</taxon>
        <taxon>Sphingomonadaceae</taxon>
        <taxon>Sphingomonas</taxon>
    </lineage>
</organism>
<evidence type="ECO:0000256" key="2">
    <source>
        <dbReference type="SAM" id="Phobius"/>
    </source>
</evidence>
<reference evidence="3 4" key="1">
    <citation type="submission" date="2019-04" db="EMBL/GenBank/DDBJ databases">
        <authorList>
            <person name="Yang Y."/>
            <person name="Wei D."/>
        </authorList>
    </citation>
    <scope>NUCLEOTIDE SEQUENCE [LARGE SCALE GENOMIC DNA]</scope>
    <source>
        <strain evidence="3 4">L-1-4w-11</strain>
    </source>
</reference>
<gene>
    <name evidence="3" type="ORF">FBR43_09445</name>
</gene>
<name>A0A4U1L258_9SPHN</name>
<proteinExistence type="predicted"/>
<keyword evidence="2" id="KW-0472">Membrane</keyword>
<dbReference type="OrthoDB" id="7511104at2"/>
<dbReference type="Proteomes" id="UP000309138">
    <property type="component" value="Unassembled WGS sequence"/>
</dbReference>
<dbReference type="EMBL" id="SWKR01000002">
    <property type="protein sequence ID" value="TKD50957.1"/>
    <property type="molecule type" value="Genomic_DNA"/>
</dbReference>
<evidence type="ECO:0000256" key="1">
    <source>
        <dbReference type="SAM" id="MobiDB-lite"/>
    </source>
</evidence>
<evidence type="ECO:0000313" key="3">
    <source>
        <dbReference type="EMBL" id="TKD50957.1"/>
    </source>
</evidence>